<keyword evidence="3" id="KW-1185">Reference proteome</keyword>
<comment type="caution">
    <text evidence="2">The sequence shown here is derived from an EMBL/GenBank/DDBJ whole genome shotgun (WGS) entry which is preliminary data.</text>
</comment>
<evidence type="ECO:0000313" key="2">
    <source>
        <dbReference type="EMBL" id="MBP4139479.1"/>
    </source>
</evidence>
<keyword evidence="1" id="KW-0732">Signal</keyword>
<feature type="signal peptide" evidence="1">
    <location>
        <begin position="1"/>
        <end position="21"/>
    </location>
</feature>
<sequence length="636" mass="71527">MKKTKIISPILFILISFLFWNCNQDPSEQNIEKSEVSNILSNIKQENTTLDEIKNDIYLSSITQKAFKKIKTNGNSSKNINSLLFNLNLSNEVKKYSLNDYTSYTIPIINDYGNSYIFQNLVIEKDILRDAVYLVTYYPDDNYKESIKKHLLPNNNIDYTGSKKIEYLYYKRKVNIENKDTSKTGKNTEESISDENIEEPITICVETYTPKNCTNGGNHSPGQSCDPGASSGGTSGWIVSVSCTTIPSPQPPGPGPGPGCTGCVEPVGGANSYSGIYYSQNSINTNWTPQYVCVSQSSGGGCSKVVPYTPVLTIPMTDPFNYYGSVFQPDDINLLTRFEYAGTRAAIDEYLESHKTLGGGYSIETQILVNNVLDAVKNNFNFMLDDFPTIDVRASLRSPVNIDRTSINNATPEGAKFNTIYNALTTSPAFQKLFIDIFGDSNRFNVKFEIDEHVYEDNNPSKGEVNATTSQISGTNNITIKINKQILSQLTAKSQITIENAKTILHECIHAFLFIKENNPKIGIDIEKAIQTGYPNYNGQHNFMYNNMIPTMQKILSEIRDLVTTQRGRTEVESLTMHPTLEPLTSISWDWNEYYKYISLKGLDKIILFQNDFPILSDKLRLYSNYISYGAQELDR</sequence>
<gene>
    <name evidence="2" type="ORF">J3495_15485</name>
</gene>
<dbReference type="EMBL" id="JAGFBV010000028">
    <property type="protein sequence ID" value="MBP4139479.1"/>
    <property type="molecule type" value="Genomic_DNA"/>
</dbReference>
<organism evidence="2 3">
    <name type="scientific">Flavobacterium geliluteum</name>
    <dbReference type="NCBI Taxonomy" id="2816120"/>
    <lineage>
        <taxon>Bacteria</taxon>
        <taxon>Pseudomonadati</taxon>
        <taxon>Bacteroidota</taxon>
        <taxon>Flavobacteriia</taxon>
        <taxon>Flavobacteriales</taxon>
        <taxon>Flavobacteriaceae</taxon>
        <taxon>Flavobacterium</taxon>
    </lineage>
</organism>
<evidence type="ECO:0008006" key="4">
    <source>
        <dbReference type="Google" id="ProtNLM"/>
    </source>
</evidence>
<evidence type="ECO:0000313" key="3">
    <source>
        <dbReference type="Proteomes" id="UP000675047"/>
    </source>
</evidence>
<feature type="chain" id="PRO_5037350024" description="SprT-like domain-containing protein" evidence="1">
    <location>
        <begin position="22"/>
        <end position="636"/>
    </location>
</feature>
<protein>
    <recommendedName>
        <fullName evidence="4">SprT-like domain-containing protein</fullName>
    </recommendedName>
</protein>
<dbReference type="Proteomes" id="UP000675047">
    <property type="component" value="Unassembled WGS sequence"/>
</dbReference>
<proteinExistence type="predicted"/>
<reference evidence="2 3" key="1">
    <citation type="submission" date="2021-03" db="EMBL/GenBank/DDBJ databases">
        <title>Flavobacterium Flabelliformis Sp. Nov. And Flavobacterium Geliluteum Sp. Nov., Two Novel Multidrug Resistant Psychrophilic Species Isolated From Antarctica.</title>
        <authorList>
            <person name="Kralova S."/>
            <person name="Busse H.J."/>
            <person name="Bezdicek M."/>
            <person name="Nykrynova M."/>
            <person name="Kroupova E."/>
            <person name="Krsek D."/>
            <person name="Sedlacek I."/>
        </authorList>
    </citation>
    <scope>NUCLEOTIDE SEQUENCE [LARGE SCALE GENOMIC DNA]</scope>
    <source>
        <strain evidence="2 3">P7388</strain>
    </source>
</reference>
<dbReference type="RefSeq" id="WP_210667447.1">
    <property type="nucleotide sequence ID" value="NZ_JAGFBV010000028.1"/>
</dbReference>
<name>A0A941AW59_9FLAO</name>
<dbReference type="AlphaFoldDB" id="A0A941AW59"/>
<accession>A0A941AW59</accession>
<evidence type="ECO:0000256" key="1">
    <source>
        <dbReference type="SAM" id="SignalP"/>
    </source>
</evidence>